<dbReference type="PANTHER" id="PTHR46156:SF1">
    <property type="entry name" value="ZINC FINGER CCCH DOMAIN-CONTAINING PROTEIN 3"/>
    <property type="match status" value="1"/>
</dbReference>
<dbReference type="Gene3D" id="4.10.1000.10">
    <property type="entry name" value="Zinc finger, CCCH-type"/>
    <property type="match status" value="2"/>
</dbReference>
<organism evidence="9 10">
    <name type="scientific">Trapa natans</name>
    <name type="common">Water chestnut</name>
    <dbReference type="NCBI Taxonomy" id="22666"/>
    <lineage>
        <taxon>Eukaryota</taxon>
        <taxon>Viridiplantae</taxon>
        <taxon>Streptophyta</taxon>
        <taxon>Embryophyta</taxon>
        <taxon>Tracheophyta</taxon>
        <taxon>Spermatophyta</taxon>
        <taxon>Magnoliopsida</taxon>
        <taxon>eudicotyledons</taxon>
        <taxon>Gunneridae</taxon>
        <taxon>Pentapetalae</taxon>
        <taxon>rosids</taxon>
        <taxon>malvids</taxon>
        <taxon>Myrtales</taxon>
        <taxon>Lythraceae</taxon>
        <taxon>Trapa</taxon>
    </lineage>
</organism>
<evidence type="ECO:0000256" key="1">
    <source>
        <dbReference type="ARBA" id="ARBA00022723"/>
    </source>
</evidence>
<dbReference type="GO" id="GO:0003677">
    <property type="term" value="F:DNA binding"/>
    <property type="evidence" value="ECO:0007669"/>
    <property type="project" value="UniProtKB-KW"/>
</dbReference>
<protein>
    <recommendedName>
        <fullName evidence="8">C3H1-type domain-containing protein</fullName>
    </recommendedName>
</protein>
<dbReference type="FunFam" id="4.10.1000.10:FF:000022">
    <property type="entry name" value="Zinc finger CCCH domain-containing protein 7"/>
    <property type="match status" value="1"/>
</dbReference>
<evidence type="ECO:0000256" key="4">
    <source>
        <dbReference type="ARBA" id="ARBA00022833"/>
    </source>
</evidence>
<name>A0AAN7L247_TRANT</name>
<evidence type="ECO:0000256" key="6">
    <source>
        <dbReference type="PROSITE-ProRule" id="PRU00723"/>
    </source>
</evidence>
<evidence type="ECO:0000313" key="10">
    <source>
        <dbReference type="Proteomes" id="UP001346149"/>
    </source>
</evidence>
<dbReference type="GO" id="GO:0008270">
    <property type="term" value="F:zinc ion binding"/>
    <property type="evidence" value="ECO:0007669"/>
    <property type="project" value="UniProtKB-KW"/>
</dbReference>
<dbReference type="FunFam" id="4.10.1000.10:FF:000008">
    <property type="entry name" value="zinc finger CCCH domain-containing protein 3"/>
    <property type="match status" value="1"/>
</dbReference>
<feature type="domain" description="C3H1-type" evidence="8">
    <location>
        <begin position="575"/>
        <end position="601"/>
    </location>
</feature>
<keyword evidence="1 6" id="KW-0479">Metal-binding</keyword>
<accession>A0AAN7L247</accession>
<dbReference type="AlphaFoldDB" id="A0AAN7L247"/>
<feature type="zinc finger region" description="C3H1-type" evidence="6">
    <location>
        <begin position="520"/>
        <end position="549"/>
    </location>
</feature>
<feature type="zinc finger region" description="C3H1-type" evidence="6">
    <location>
        <begin position="602"/>
        <end position="629"/>
    </location>
</feature>
<reference evidence="9 10" key="1">
    <citation type="journal article" date="2023" name="Hortic Res">
        <title>Pangenome of water caltrop reveals structural variations and asymmetric subgenome divergence after allopolyploidization.</title>
        <authorList>
            <person name="Zhang X."/>
            <person name="Chen Y."/>
            <person name="Wang L."/>
            <person name="Yuan Y."/>
            <person name="Fang M."/>
            <person name="Shi L."/>
            <person name="Lu R."/>
            <person name="Comes H.P."/>
            <person name="Ma Y."/>
            <person name="Chen Y."/>
            <person name="Huang G."/>
            <person name="Zhou Y."/>
            <person name="Zheng Z."/>
            <person name="Qiu Y."/>
        </authorList>
    </citation>
    <scope>NUCLEOTIDE SEQUENCE [LARGE SCALE GENOMIC DNA]</scope>
    <source>
        <strain evidence="9">F231</strain>
    </source>
</reference>
<comment type="caution">
    <text evidence="9">The sequence shown here is derived from an EMBL/GenBank/DDBJ whole genome shotgun (WGS) entry which is preliminary data.</text>
</comment>
<evidence type="ECO:0000256" key="5">
    <source>
        <dbReference type="ARBA" id="ARBA00023125"/>
    </source>
</evidence>
<keyword evidence="10" id="KW-1185">Reference proteome</keyword>
<evidence type="ECO:0000256" key="3">
    <source>
        <dbReference type="ARBA" id="ARBA00022771"/>
    </source>
</evidence>
<evidence type="ECO:0000256" key="7">
    <source>
        <dbReference type="SAM" id="MobiDB-lite"/>
    </source>
</evidence>
<keyword evidence="3 6" id="KW-0863">Zinc-finger</keyword>
<evidence type="ECO:0000256" key="2">
    <source>
        <dbReference type="ARBA" id="ARBA00022737"/>
    </source>
</evidence>
<dbReference type="PROSITE" id="PS50103">
    <property type="entry name" value="ZF_C3H1"/>
    <property type="match status" value="3"/>
</dbReference>
<feature type="domain" description="C3H1-type" evidence="8">
    <location>
        <begin position="602"/>
        <end position="629"/>
    </location>
</feature>
<proteinExistence type="predicted"/>
<evidence type="ECO:0000259" key="8">
    <source>
        <dbReference type="PROSITE" id="PS50103"/>
    </source>
</evidence>
<gene>
    <name evidence="9" type="ORF">SAY86_005793</name>
</gene>
<keyword evidence="4 6" id="KW-0862">Zinc</keyword>
<dbReference type="PANTHER" id="PTHR46156">
    <property type="entry name" value="CCCH ZINGC FINGER"/>
    <property type="match status" value="1"/>
</dbReference>
<dbReference type="GO" id="GO:0005634">
    <property type="term" value="C:nucleus"/>
    <property type="evidence" value="ECO:0007669"/>
    <property type="project" value="TreeGrafter"/>
</dbReference>
<dbReference type="InterPro" id="IPR000571">
    <property type="entry name" value="Znf_CCCH"/>
</dbReference>
<dbReference type="SMART" id="SM00356">
    <property type="entry name" value="ZnF_C3H1"/>
    <property type="match status" value="5"/>
</dbReference>
<feature type="region of interest" description="Disordered" evidence="7">
    <location>
        <begin position="656"/>
        <end position="688"/>
    </location>
</feature>
<sequence length="763" mass="85955">MGCSWKPSSREPYGGMNRKSHLVQRSFPGHTFFTATNSNISSSNSTSNMWRRKNAPSHAAPVLKPPMGNVQAKRNLPENIEKLQNSSYIRKGNSLVRKPVVAAPQTHLSHGTIPFYKLNSWDLHDLKKSTFCGHDDGINSMSTHLRTDGRKTSMAKPQMLPQCSIHDLPCGSSVPSESLLSFQAVRLPVSVSSDQVLDTTGSVDKDVLEMCEDARVSSEIHQEENESFKRMTYVKHKINQLVATVNDPDLPVHMIDKPQCLPSKGYYKRKKNQLIRTTLQAAEKTLSNNVRMEVPHGINVILSARRGTRKAKSCTPLTYPSAWNSCGTQGGFNASNGEKFYPYYFPSKRITYWQKFKGKSAPLKDNRSLSAISRRLMLLRKREAVYVRSSHGFSLPKSKVASVSGRSLKWSKSMERRTKEASEVSYSLVSVEWTFNFGLITHLCTIFAHFIEYRRIFRIGNIRYRMDATRNSLIRISDEESSLSVASQCGTDVKKSYVPRRLVIGNNEYVRIGNGRLKLAKKRTYCQFFTRFGKCNKGDGKCPYIHDPSKIAVCTKFLSGSCSNEECKLTHKVIPERMPDCSYFLQGLCTNRNCPYRHVNINPNSSACEGFLRGYCADGDECQKKHSYVCPIYESTGNCHLGSKCKLHHPKCHNKGKKRKRSKENTMGRYFDGSTRAGPSGPKASSTENLYRDYNNIRDGDENLVEGSFADYIALGYTDEEDEGEVSGEIVHAMGDDTIDDADMEVDDIYSLIKPFGIMDLKP</sequence>
<dbReference type="EMBL" id="JAXQNO010000018">
    <property type="protein sequence ID" value="KAK4777105.1"/>
    <property type="molecule type" value="Genomic_DNA"/>
</dbReference>
<keyword evidence="2" id="KW-0677">Repeat</keyword>
<evidence type="ECO:0000313" key="9">
    <source>
        <dbReference type="EMBL" id="KAK4777105.1"/>
    </source>
</evidence>
<keyword evidence="5" id="KW-0238">DNA-binding</keyword>
<feature type="zinc finger region" description="C3H1-type" evidence="6">
    <location>
        <begin position="575"/>
        <end position="601"/>
    </location>
</feature>
<dbReference type="Proteomes" id="UP001346149">
    <property type="component" value="Unassembled WGS sequence"/>
</dbReference>
<feature type="domain" description="C3H1-type" evidence="8">
    <location>
        <begin position="520"/>
        <end position="549"/>
    </location>
</feature>